<comment type="caution">
    <text evidence="2">The sequence shown here is derived from an EMBL/GenBank/DDBJ whole genome shotgun (WGS) entry which is preliminary data.</text>
</comment>
<sequence length="233" mass="24466">MRSFTTRTVVGLAAGMLLLTGCGGSSEPDSDNPSTPREEMLLSEAEFPEGSKVQPITAADLQAKSDEQAKLLETAEIDPAECTSSEKDIAGATKDLLNEASVIAAFAESTLYFEAIIDREQDLSKLAAATTDPCAETTQKFVTEGKSVVVVNSNEELELPDDLQGDNVLAYGSSTKTSIGEGEPIVGGSYHGFANVRGVTVLVNAVNISEGTPDAQAFIDLFAAAVRKVEDAK</sequence>
<dbReference type="PROSITE" id="PS51257">
    <property type="entry name" value="PROKAR_LIPOPROTEIN"/>
    <property type="match status" value="1"/>
</dbReference>
<gene>
    <name evidence="2" type="ORF">ACHIPZ_14685</name>
</gene>
<evidence type="ECO:0000256" key="1">
    <source>
        <dbReference type="SAM" id="MobiDB-lite"/>
    </source>
</evidence>
<evidence type="ECO:0008006" key="4">
    <source>
        <dbReference type="Google" id="ProtNLM"/>
    </source>
</evidence>
<name>A0ABW7JNP1_9NOCA</name>
<organism evidence="2 3">
    <name type="scientific">Antrihabitans spumae</name>
    <dbReference type="NCBI Taxonomy" id="3373370"/>
    <lineage>
        <taxon>Bacteria</taxon>
        <taxon>Bacillati</taxon>
        <taxon>Actinomycetota</taxon>
        <taxon>Actinomycetes</taxon>
        <taxon>Mycobacteriales</taxon>
        <taxon>Nocardiaceae</taxon>
        <taxon>Antrihabitans</taxon>
    </lineage>
</organism>
<proteinExistence type="predicted"/>
<protein>
    <recommendedName>
        <fullName evidence="4">DUF5642 domain-containing protein</fullName>
    </recommendedName>
</protein>
<evidence type="ECO:0000313" key="3">
    <source>
        <dbReference type="Proteomes" id="UP001609175"/>
    </source>
</evidence>
<dbReference type="RefSeq" id="WP_395115177.1">
    <property type="nucleotide sequence ID" value="NZ_JBIMSO010000053.1"/>
</dbReference>
<dbReference type="EMBL" id="JBIMSO010000053">
    <property type="protein sequence ID" value="MFH5209433.1"/>
    <property type="molecule type" value="Genomic_DNA"/>
</dbReference>
<reference evidence="2 3" key="1">
    <citation type="submission" date="2024-10" db="EMBL/GenBank/DDBJ databases">
        <authorList>
            <person name="Riesco R."/>
        </authorList>
    </citation>
    <scope>NUCLEOTIDE SEQUENCE [LARGE SCALE GENOMIC DNA]</scope>
    <source>
        <strain evidence="2 3">NCIMB 15449</strain>
    </source>
</reference>
<evidence type="ECO:0000313" key="2">
    <source>
        <dbReference type="EMBL" id="MFH5209433.1"/>
    </source>
</evidence>
<dbReference type="Proteomes" id="UP001609175">
    <property type="component" value="Unassembled WGS sequence"/>
</dbReference>
<feature type="region of interest" description="Disordered" evidence="1">
    <location>
        <begin position="22"/>
        <end position="54"/>
    </location>
</feature>
<accession>A0ABW7JNP1</accession>